<reference evidence="2 4" key="1">
    <citation type="submission" date="2016-01" db="EMBL/GenBank/DDBJ databases">
        <title>The new phylogeny of the genus Mycobacterium.</title>
        <authorList>
            <person name="Tarcisio F."/>
            <person name="Conor M."/>
            <person name="Antonella G."/>
            <person name="Elisabetta G."/>
            <person name="Giulia F.S."/>
            <person name="Sara T."/>
            <person name="Anna F."/>
            <person name="Clotilde B."/>
            <person name="Roberto B."/>
            <person name="Veronica D.S."/>
            <person name="Fabio R."/>
            <person name="Monica P."/>
            <person name="Olivier J."/>
            <person name="Enrico T."/>
            <person name="Nicola S."/>
        </authorList>
    </citation>
    <scope>NUCLEOTIDE SEQUENCE [LARGE SCALE GENOMIC DNA]</scope>
    <source>
        <strain evidence="2 4">DSM 44160</strain>
    </source>
</reference>
<gene>
    <name evidence="1" type="ORF">A9W98_08070</name>
    <name evidence="2" type="ORF">AWC08_29165</name>
</gene>
<dbReference type="SUPFAM" id="SSF56436">
    <property type="entry name" value="C-type lectin-like"/>
    <property type="match status" value="1"/>
</dbReference>
<dbReference type="Gene3D" id="3.90.1580.10">
    <property type="entry name" value="paralog of FGE (formylglycine-generating enzyme)"/>
    <property type="match status" value="1"/>
</dbReference>
<dbReference type="EMBL" id="MAEM01000038">
    <property type="protein sequence ID" value="OBS03743.1"/>
    <property type="molecule type" value="Genomic_DNA"/>
</dbReference>
<evidence type="ECO:0000313" key="1">
    <source>
        <dbReference type="EMBL" id="OBS03743.1"/>
    </source>
</evidence>
<accession>A0A1A6BN25</accession>
<dbReference type="Proteomes" id="UP000193928">
    <property type="component" value="Unassembled WGS sequence"/>
</dbReference>
<sequence length="407" mass="44192">MSSKGSWPNFVKGISAAGVDELRSIAGNFADWQLSAPIDTSLSSSEELAADYLSKLKYPHHIFDELSCDTQDRVAVAVGCPPQAQWQQPPVPPGTPSYAEPSWEKDVFDVLFTQLPPEPPKPRPVSQRASVAGQWPEFIDDGLNDGAPCRRLSAELAAALGSDWSPVPDAGDNVVRVRFEPGDLIFVVIPGGRMTMGMTEDELAQLGELGDEVAESVQFFAASWAPAHEVEVEPFLCAETPLLQRHAAIWSIEGDAANSHRVLRQSSWEAAKTVSATGLRLLSEAEWEWIARAGARQSWICGDEPPEEWTERVVDGEPDQARTPFGTSAPGWGEWVDDGWHDDYVGAPSNSCAWEPTNRPGVVRGGAFACWPWQGGGEAVLLHAASRDRGLGESIHAVRLATDLPPR</sequence>
<comment type="caution">
    <text evidence="1">The sequence shown here is derived from an EMBL/GenBank/DDBJ whole genome shotgun (WGS) entry which is preliminary data.</text>
</comment>
<organism evidence="1 3">
    <name type="scientific">Mycobacterium gordonae</name>
    <dbReference type="NCBI Taxonomy" id="1778"/>
    <lineage>
        <taxon>Bacteria</taxon>
        <taxon>Bacillati</taxon>
        <taxon>Actinomycetota</taxon>
        <taxon>Actinomycetes</taxon>
        <taxon>Mycobacteriales</taxon>
        <taxon>Mycobacteriaceae</taxon>
        <taxon>Mycobacterium</taxon>
    </lineage>
</organism>
<dbReference type="OrthoDB" id="9768004at2"/>
<keyword evidence="4" id="KW-1185">Reference proteome</keyword>
<proteinExistence type="predicted"/>
<dbReference type="InterPro" id="IPR042095">
    <property type="entry name" value="SUMF_sf"/>
</dbReference>
<evidence type="ECO:0000313" key="3">
    <source>
        <dbReference type="Proteomes" id="UP000093757"/>
    </source>
</evidence>
<evidence type="ECO:0000313" key="2">
    <source>
        <dbReference type="EMBL" id="ORV82119.1"/>
    </source>
</evidence>
<dbReference type="EMBL" id="LQOY01000116">
    <property type="protein sequence ID" value="ORV82119.1"/>
    <property type="molecule type" value="Genomic_DNA"/>
</dbReference>
<name>A0A1A6BN25_MYCGO</name>
<dbReference type="AlphaFoldDB" id="A0A1A6BN25"/>
<protein>
    <recommendedName>
        <fullName evidence="5">Sulfatase-modifying factor enzyme domain-containing protein</fullName>
    </recommendedName>
</protein>
<dbReference type="InterPro" id="IPR016187">
    <property type="entry name" value="CTDL_fold"/>
</dbReference>
<dbReference type="RefSeq" id="WP_065132147.1">
    <property type="nucleotide sequence ID" value="NZ_JACKSU010000043.1"/>
</dbReference>
<reference evidence="1 3" key="2">
    <citation type="submission" date="2016-06" db="EMBL/GenBank/DDBJ databases">
        <authorList>
            <person name="Kjaerup R.B."/>
            <person name="Dalgaard T.S."/>
            <person name="Juul-Madsen H.R."/>
        </authorList>
    </citation>
    <scope>NUCLEOTIDE SEQUENCE [LARGE SCALE GENOMIC DNA]</scope>
    <source>
        <strain evidence="1 3">1245752.6</strain>
    </source>
</reference>
<evidence type="ECO:0000313" key="4">
    <source>
        <dbReference type="Proteomes" id="UP000193928"/>
    </source>
</evidence>
<evidence type="ECO:0008006" key="5">
    <source>
        <dbReference type="Google" id="ProtNLM"/>
    </source>
</evidence>
<dbReference type="Proteomes" id="UP000093757">
    <property type="component" value="Unassembled WGS sequence"/>
</dbReference>